<dbReference type="OrthoDB" id="321954at2"/>
<dbReference type="InterPro" id="IPR026869">
    <property type="entry name" value="EgtC-like"/>
</dbReference>
<dbReference type="PATRIC" id="fig|1288826.3.peg.627"/>
<reference evidence="3 4" key="1">
    <citation type="journal article" date="2013" name="Genome Announc.">
        <title>Genome Sequence of Hydrothermal Arsenic-Respiring Bacterium Marinobacter santoriniensis NKSG1T.</title>
        <authorList>
            <person name="Handley K.M."/>
            <person name="Upton M."/>
            <person name="Beatson S.A."/>
            <person name="Hery M."/>
            <person name="Lloyd J.R."/>
        </authorList>
    </citation>
    <scope>NUCLEOTIDE SEQUENCE [LARGE SCALE GENOMIC DNA]</scope>
    <source>
        <strain evidence="3 4">NKSG1</strain>
    </source>
</reference>
<dbReference type="Pfam" id="PF13230">
    <property type="entry name" value="GATase_4"/>
    <property type="match status" value="1"/>
</dbReference>
<dbReference type="Proteomes" id="UP000011960">
    <property type="component" value="Unassembled WGS sequence"/>
</dbReference>
<dbReference type="eggNOG" id="COG0121">
    <property type="taxonomic scope" value="Bacteria"/>
</dbReference>
<feature type="domain" description="Glutamine amidotransferase type-2" evidence="2">
    <location>
        <begin position="2"/>
        <end position="263"/>
    </location>
</feature>
<dbReference type="Gene3D" id="3.60.20.10">
    <property type="entry name" value="Glutamine Phosphoribosylpyrophosphate, subunit 1, domain 1"/>
    <property type="match status" value="1"/>
</dbReference>
<evidence type="ECO:0000313" key="4">
    <source>
        <dbReference type="Proteomes" id="UP000011960"/>
    </source>
</evidence>
<name>M7DGU8_9GAMM</name>
<sequence length="277" mass="30385">MCELLALSCRYPARLTTSLTGLAARAQEAVSRNRDGWGVAFYQGADVALYRDTSAADRSPQVPWLEAHGPETTLSMAYIRHATQGGINLANTGPYVRELNGRMRVFAHNGNLAGIRDRYRSDRRGYHPVGETDSEYAFCLLLNSLAAEENAGEALPPVEQRLAKLAGLFSELRELGPANFLYADSHTLFVHADRRFQPATDRIEPPGLYLRSCGLDRFPELLDESVPGSLASGQQVTVISTVPLNDKPWQPLAEGEILAIEAGEIIGRICLPARSKH</sequence>
<dbReference type="PANTHER" id="PTHR42824:SF1">
    <property type="entry name" value="GLUTAMINE AMIDOTRANSFERASE YAFJ-RELATED"/>
    <property type="match status" value="1"/>
</dbReference>
<evidence type="ECO:0000256" key="1">
    <source>
        <dbReference type="ARBA" id="ARBA00022962"/>
    </source>
</evidence>
<proteinExistence type="predicted"/>
<dbReference type="RefSeq" id="WP_008937811.1">
    <property type="nucleotide sequence ID" value="NZ_APAT01000009.1"/>
</dbReference>
<evidence type="ECO:0000259" key="2">
    <source>
        <dbReference type="PROSITE" id="PS51278"/>
    </source>
</evidence>
<dbReference type="InterPro" id="IPR029055">
    <property type="entry name" value="Ntn_hydrolases_N"/>
</dbReference>
<keyword evidence="1 3" id="KW-0315">Glutamine amidotransferase</keyword>
<comment type="caution">
    <text evidence="3">The sequence shown here is derived from an EMBL/GenBank/DDBJ whole genome shotgun (WGS) entry which is preliminary data.</text>
</comment>
<dbReference type="CDD" id="cd01908">
    <property type="entry name" value="YafJ"/>
    <property type="match status" value="1"/>
</dbReference>
<organism evidence="3 4">
    <name type="scientific">Marinobacter santoriniensis NKSG1</name>
    <dbReference type="NCBI Taxonomy" id="1288826"/>
    <lineage>
        <taxon>Bacteria</taxon>
        <taxon>Pseudomonadati</taxon>
        <taxon>Pseudomonadota</taxon>
        <taxon>Gammaproteobacteria</taxon>
        <taxon>Pseudomonadales</taxon>
        <taxon>Marinobacteraceae</taxon>
        <taxon>Marinobacter</taxon>
    </lineage>
</organism>
<dbReference type="SUPFAM" id="SSF56235">
    <property type="entry name" value="N-terminal nucleophile aminohydrolases (Ntn hydrolases)"/>
    <property type="match status" value="1"/>
</dbReference>
<dbReference type="GO" id="GO:0016740">
    <property type="term" value="F:transferase activity"/>
    <property type="evidence" value="ECO:0007669"/>
    <property type="project" value="UniProtKB-KW"/>
</dbReference>
<keyword evidence="3" id="KW-0808">Transferase</keyword>
<keyword evidence="4" id="KW-1185">Reference proteome</keyword>
<dbReference type="PANTHER" id="PTHR42824">
    <property type="entry name" value="GLUTAMINE AMIDOTRANSFERASE"/>
    <property type="match status" value="1"/>
</dbReference>
<dbReference type="EMBL" id="APAT01000009">
    <property type="protein sequence ID" value="EMP56897.1"/>
    <property type="molecule type" value="Genomic_DNA"/>
</dbReference>
<dbReference type="InterPro" id="IPR017932">
    <property type="entry name" value="GATase_2_dom"/>
</dbReference>
<dbReference type="PROSITE" id="PS51278">
    <property type="entry name" value="GATASE_TYPE_2"/>
    <property type="match status" value="1"/>
</dbReference>
<protein>
    <submittedName>
        <fullName evidence="3">Class-II glutamine amidotransferase</fullName>
    </submittedName>
</protein>
<gene>
    <name evidence="3" type="ORF">MSNKSG1_03270</name>
</gene>
<accession>M7DGU8</accession>
<dbReference type="STRING" id="1288826.MSNKSG1_03270"/>
<evidence type="ECO:0000313" key="3">
    <source>
        <dbReference type="EMBL" id="EMP56897.1"/>
    </source>
</evidence>
<dbReference type="AlphaFoldDB" id="M7DGU8"/>